<feature type="domain" description="HTH araC/xylS-type" evidence="4">
    <location>
        <begin position="201"/>
        <end position="299"/>
    </location>
</feature>
<dbReference type="SUPFAM" id="SSF51215">
    <property type="entry name" value="Regulatory protein AraC"/>
    <property type="match status" value="1"/>
</dbReference>
<dbReference type="GO" id="GO:0003700">
    <property type="term" value="F:DNA-binding transcription factor activity"/>
    <property type="evidence" value="ECO:0007669"/>
    <property type="project" value="InterPro"/>
</dbReference>
<dbReference type="PROSITE" id="PS01124">
    <property type="entry name" value="HTH_ARAC_FAMILY_2"/>
    <property type="match status" value="1"/>
</dbReference>
<evidence type="ECO:0000313" key="5">
    <source>
        <dbReference type="EMBL" id="MBE6269903.1"/>
    </source>
</evidence>
<dbReference type="InterPro" id="IPR018062">
    <property type="entry name" value="HTH_AraC-typ_CS"/>
</dbReference>
<evidence type="ECO:0000256" key="2">
    <source>
        <dbReference type="ARBA" id="ARBA00023125"/>
    </source>
</evidence>
<dbReference type="InterPro" id="IPR009057">
    <property type="entry name" value="Homeodomain-like_sf"/>
</dbReference>
<keyword evidence="2" id="KW-0238">DNA-binding</keyword>
<dbReference type="SMART" id="SM00342">
    <property type="entry name" value="HTH_ARAC"/>
    <property type="match status" value="1"/>
</dbReference>
<dbReference type="Proteomes" id="UP000806522">
    <property type="component" value="Unassembled WGS sequence"/>
</dbReference>
<evidence type="ECO:0000256" key="3">
    <source>
        <dbReference type="ARBA" id="ARBA00023163"/>
    </source>
</evidence>
<dbReference type="Gene3D" id="2.60.120.280">
    <property type="entry name" value="Regulatory protein AraC"/>
    <property type="match status" value="1"/>
</dbReference>
<dbReference type="InterPro" id="IPR018060">
    <property type="entry name" value="HTH_AraC"/>
</dbReference>
<reference evidence="5" key="1">
    <citation type="submission" date="2019-04" db="EMBL/GenBank/DDBJ databases">
        <title>Evolution of Biomass-Degrading Anaerobic Consortia Revealed by Metagenomics.</title>
        <authorList>
            <person name="Peng X."/>
        </authorList>
    </citation>
    <scope>NUCLEOTIDE SEQUENCE</scope>
    <source>
        <strain evidence="5">SIG140</strain>
    </source>
</reference>
<dbReference type="InterPro" id="IPR037923">
    <property type="entry name" value="HTH-like"/>
</dbReference>
<keyword evidence="3" id="KW-0804">Transcription</keyword>
<evidence type="ECO:0000259" key="4">
    <source>
        <dbReference type="PROSITE" id="PS01124"/>
    </source>
</evidence>
<keyword evidence="1" id="KW-0805">Transcription regulation</keyword>
<organism evidence="5 6">
    <name type="scientific">Xylanibacter ruminicola</name>
    <name type="common">Prevotella ruminicola</name>
    <dbReference type="NCBI Taxonomy" id="839"/>
    <lineage>
        <taxon>Bacteria</taxon>
        <taxon>Pseudomonadati</taxon>
        <taxon>Bacteroidota</taxon>
        <taxon>Bacteroidia</taxon>
        <taxon>Bacteroidales</taxon>
        <taxon>Prevotellaceae</taxon>
        <taxon>Xylanibacter</taxon>
    </lineage>
</organism>
<dbReference type="Pfam" id="PF02311">
    <property type="entry name" value="AraC_binding"/>
    <property type="match status" value="1"/>
</dbReference>
<dbReference type="PANTHER" id="PTHR43280">
    <property type="entry name" value="ARAC-FAMILY TRANSCRIPTIONAL REGULATOR"/>
    <property type="match status" value="1"/>
</dbReference>
<dbReference type="PANTHER" id="PTHR43280:SF30">
    <property type="entry name" value="MMSAB OPERON REGULATORY PROTEIN"/>
    <property type="match status" value="1"/>
</dbReference>
<accession>A0A9D5NYE8</accession>
<dbReference type="Pfam" id="PF12833">
    <property type="entry name" value="HTH_18"/>
    <property type="match status" value="1"/>
</dbReference>
<dbReference type="SUPFAM" id="SSF46689">
    <property type="entry name" value="Homeodomain-like"/>
    <property type="match status" value="2"/>
</dbReference>
<dbReference type="InterPro" id="IPR003313">
    <property type="entry name" value="AraC-bd"/>
</dbReference>
<sequence>MTIKRKEGFMGEQSVVLSPMLVEQEKRDELTSHLFITDIGYYPKAERHHRIRLKAIDQYVLIYCVDGAGFYVVDGKRYEVKKNQYFILPANKPHEYGTTEDKRWSIYWVHFKGTCAHVYAEGATTPQTINVAINSRISERINIFDEILTTLQTGDGLEDLRYASSLFHHFLASMRYLGQFRRAKTGAGDKNTSDKGIDIVEQAIHYMRENIEQHITLDDVLHYIGYSHSHFSTLFKRKTGQSPLAYFNRLKIEYACHLLKTTDLKVNQICYKVGIEDALYFSRLFSKTMGMAPTAFKALHRLT</sequence>
<dbReference type="CDD" id="cd06986">
    <property type="entry name" value="cupin_MmsR-like_N"/>
    <property type="match status" value="1"/>
</dbReference>
<comment type="caution">
    <text evidence="5">The sequence shown here is derived from an EMBL/GenBank/DDBJ whole genome shotgun (WGS) entry which is preliminary data.</text>
</comment>
<dbReference type="EMBL" id="SUYC01000002">
    <property type="protein sequence ID" value="MBE6269903.1"/>
    <property type="molecule type" value="Genomic_DNA"/>
</dbReference>
<protein>
    <submittedName>
        <fullName evidence="5">AraC family transcriptional regulator</fullName>
    </submittedName>
</protein>
<dbReference type="GO" id="GO:0043565">
    <property type="term" value="F:sequence-specific DNA binding"/>
    <property type="evidence" value="ECO:0007669"/>
    <property type="project" value="InterPro"/>
</dbReference>
<evidence type="ECO:0000256" key="1">
    <source>
        <dbReference type="ARBA" id="ARBA00023015"/>
    </source>
</evidence>
<gene>
    <name evidence="5" type="ORF">E7101_03025</name>
</gene>
<dbReference type="PROSITE" id="PS00041">
    <property type="entry name" value="HTH_ARAC_FAMILY_1"/>
    <property type="match status" value="1"/>
</dbReference>
<evidence type="ECO:0000313" key="6">
    <source>
        <dbReference type="Proteomes" id="UP000806522"/>
    </source>
</evidence>
<name>A0A9D5NYE8_XYLRU</name>
<dbReference type="AlphaFoldDB" id="A0A9D5NYE8"/>
<dbReference type="Gene3D" id="1.10.10.60">
    <property type="entry name" value="Homeodomain-like"/>
    <property type="match status" value="2"/>
</dbReference>
<proteinExistence type="predicted"/>